<keyword evidence="5" id="KW-1185">Reference proteome</keyword>
<dbReference type="PANTHER" id="PTHR31544">
    <property type="entry name" value="AIG2-LIKE PROTEIN D"/>
    <property type="match status" value="1"/>
</dbReference>
<organism evidence="4 5">
    <name type="scientific">Stanieria cyanosphaera (strain ATCC 29371 / PCC 7437)</name>
    <dbReference type="NCBI Taxonomy" id="111780"/>
    <lineage>
        <taxon>Bacteria</taxon>
        <taxon>Bacillati</taxon>
        <taxon>Cyanobacteriota</taxon>
        <taxon>Cyanophyceae</taxon>
        <taxon>Pleurocapsales</taxon>
        <taxon>Dermocarpellaceae</taxon>
        <taxon>Stanieria</taxon>
    </lineage>
</organism>
<evidence type="ECO:0000256" key="1">
    <source>
        <dbReference type="ARBA" id="ARBA00022679"/>
    </source>
</evidence>
<dbReference type="SUPFAM" id="SSF110857">
    <property type="entry name" value="Gamma-glutamyl cyclotransferase-like"/>
    <property type="match status" value="1"/>
</dbReference>
<dbReference type="OrthoDB" id="279154at2"/>
<dbReference type="EMBL" id="CP003653">
    <property type="protein sequence ID" value="AFZ35810.1"/>
    <property type="molecule type" value="Genomic_DNA"/>
</dbReference>
<dbReference type="eggNOG" id="COG2105">
    <property type="taxonomic scope" value="Bacteria"/>
</dbReference>
<dbReference type="GO" id="GO:0016740">
    <property type="term" value="F:transferase activity"/>
    <property type="evidence" value="ECO:0007669"/>
    <property type="project" value="UniProtKB-KW"/>
</dbReference>
<dbReference type="HOGENOM" id="CLU_093936_3_1_3"/>
<dbReference type="InterPro" id="IPR009288">
    <property type="entry name" value="AIG2-like_dom"/>
</dbReference>
<dbReference type="Pfam" id="PF06094">
    <property type="entry name" value="GGACT"/>
    <property type="match status" value="1"/>
</dbReference>
<dbReference type="RefSeq" id="WP_015193478.1">
    <property type="nucleotide sequence ID" value="NC_019748.1"/>
</dbReference>
<dbReference type="PANTHER" id="PTHR31544:SF2">
    <property type="entry name" value="AIG2-LIKE PROTEIN D"/>
    <property type="match status" value="1"/>
</dbReference>
<dbReference type="InterPro" id="IPR013024">
    <property type="entry name" value="GGCT-like"/>
</dbReference>
<dbReference type="KEGG" id="scs:Sta7437_2266"/>
<evidence type="ECO:0000313" key="5">
    <source>
        <dbReference type="Proteomes" id="UP000010473"/>
    </source>
</evidence>
<proteinExistence type="predicted"/>
<evidence type="ECO:0000259" key="3">
    <source>
        <dbReference type="Pfam" id="PF06094"/>
    </source>
</evidence>
<evidence type="ECO:0000313" key="4">
    <source>
        <dbReference type="EMBL" id="AFZ35810.1"/>
    </source>
</evidence>
<feature type="domain" description="Gamma-glutamylcyclotransferase AIG2-like" evidence="3">
    <location>
        <begin position="7"/>
        <end position="119"/>
    </location>
</feature>
<gene>
    <name evidence="4" type="ordered locus">Sta7437_2266</name>
</gene>
<dbReference type="CDD" id="cd06661">
    <property type="entry name" value="GGCT_like"/>
    <property type="match status" value="1"/>
</dbReference>
<dbReference type="Proteomes" id="UP000010473">
    <property type="component" value="Chromosome"/>
</dbReference>
<name>K9XT80_STAC7</name>
<dbReference type="InterPro" id="IPR036568">
    <property type="entry name" value="GGCT-like_sf"/>
</dbReference>
<accession>K9XT80</accession>
<protein>
    <recommendedName>
        <fullName evidence="2">Putative gamma-glutamylcyclotransferase</fullName>
    </recommendedName>
</protein>
<reference evidence="5" key="1">
    <citation type="journal article" date="2013" name="Proc. Natl. Acad. Sci. U.S.A.">
        <title>Improving the coverage of the cyanobacterial phylum using diversity-driven genome sequencing.</title>
        <authorList>
            <person name="Shih P.M."/>
            <person name="Wu D."/>
            <person name="Latifi A."/>
            <person name="Axen S.D."/>
            <person name="Fewer D.P."/>
            <person name="Talla E."/>
            <person name="Calteau A."/>
            <person name="Cai F."/>
            <person name="Tandeau de Marsac N."/>
            <person name="Rippka R."/>
            <person name="Herdman M."/>
            <person name="Sivonen K."/>
            <person name="Coursin T."/>
            <person name="Laurent T."/>
            <person name="Goodwin L."/>
            <person name="Nolan M."/>
            <person name="Davenport K.W."/>
            <person name="Han C.S."/>
            <person name="Rubin E.M."/>
            <person name="Eisen J.A."/>
            <person name="Woyke T."/>
            <person name="Gugger M."/>
            <person name="Kerfeld C.A."/>
        </authorList>
    </citation>
    <scope>NUCLEOTIDE SEQUENCE [LARGE SCALE GENOMIC DNA]</scope>
    <source>
        <strain evidence="5">ATCC 29371 / PCC 7437</strain>
    </source>
</reference>
<dbReference type="Gene3D" id="3.10.490.10">
    <property type="entry name" value="Gamma-glutamyl cyclotransferase-like"/>
    <property type="match status" value="1"/>
</dbReference>
<keyword evidence="1" id="KW-0808">Transferase</keyword>
<evidence type="ECO:0000256" key="2">
    <source>
        <dbReference type="ARBA" id="ARBA00030602"/>
    </source>
</evidence>
<dbReference type="AlphaFoldDB" id="K9XT80"/>
<dbReference type="InterPro" id="IPR045038">
    <property type="entry name" value="AIG2-like"/>
</dbReference>
<sequence length="141" mass="16822">MSNSINLFCYGSLMYPEVWHLIVKDKYQQQQAKVFGYRRKKIKNEEYPGLIASKQEDSIQGTVYFNVSTQDLKRLDLFEGNQYIRVKVNCILCNESYIESYTYIINPHDQTIVEKEDWNQEEFEQNGLKQFLNKYRGFSAF</sequence>